<reference evidence="1" key="1">
    <citation type="submission" date="2021-05" db="EMBL/GenBank/DDBJ databases">
        <authorList>
            <person name="Pan Q."/>
            <person name="Jouanno E."/>
            <person name="Zahm M."/>
            <person name="Klopp C."/>
            <person name="Cabau C."/>
            <person name="Louis A."/>
            <person name="Berthelot C."/>
            <person name="Parey E."/>
            <person name="Roest Crollius H."/>
            <person name="Montfort J."/>
            <person name="Robinson-Rechavi M."/>
            <person name="Bouchez O."/>
            <person name="Lampietro C."/>
            <person name="Lopez Roques C."/>
            <person name="Donnadieu C."/>
            <person name="Postlethwait J."/>
            <person name="Bobe J."/>
            <person name="Dillon D."/>
            <person name="Chandos A."/>
            <person name="von Hippel F."/>
            <person name="Guiguen Y."/>
        </authorList>
    </citation>
    <scope>NUCLEOTIDE SEQUENCE</scope>
    <source>
        <strain evidence="1">YG-Jan2019</strain>
    </source>
</reference>
<dbReference type="EMBL" id="CM055744">
    <property type="protein sequence ID" value="KAJ7999118.1"/>
    <property type="molecule type" value="Genomic_DNA"/>
</dbReference>
<proteinExistence type="predicted"/>
<keyword evidence="2" id="KW-1185">Reference proteome</keyword>
<evidence type="ECO:0000313" key="2">
    <source>
        <dbReference type="Proteomes" id="UP001157502"/>
    </source>
</evidence>
<dbReference type="Proteomes" id="UP001157502">
    <property type="component" value="Chromosome 17"/>
</dbReference>
<comment type="caution">
    <text evidence="1">The sequence shown here is derived from an EMBL/GenBank/DDBJ whole genome shotgun (WGS) entry which is preliminary data.</text>
</comment>
<protein>
    <submittedName>
        <fullName evidence="1">Uncharacterized protein</fullName>
    </submittedName>
</protein>
<name>A0ACC2G691_DALPE</name>
<accession>A0ACC2G691</accession>
<evidence type="ECO:0000313" key="1">
    <source>
        <dbReference type="EMBL" id="KAJ7999118.1"/>
    </source>
</evidence>
<sequence length="73" mass="7703">MCADFQLVSFLSSGYKASSIHLQSPLPLATKHELRPGPPVPSPHLYLPVPVLQCAPQTPGAAGCIAVPQRTLT</sequence>
<organism evidence="1 2">
    <name type="scientific">Dallia pectoralis</name>
    <name type="common">Alaska blackfish</name>
    <dbReference type="NCBI Taxonomy" id="75939"/>
    <lineage>
        <taxon>Eukaryota</taxon>
        <taxon>Metazoa</taxon>
        <taxon>Chordata</taxon>
        <taxon>Craniata</taxon>
        <taxon>Vertebrata</taxon>
        <taxon>Euteleostomi</taxon>
        <taxon>Actinopterygii</taxon>
        <taxon>Neopterygii</taxon>
        <taxon>Teleostei</taxon>
        <taxon>Protacanthopterygii</taxon>
        <taxon>Esociformes</taxon>
        <taxon>Umbridae</taxon>
        <taxon>Dallia</taxon>
    </lineage>
</organism>
<gene>
    <name evidence="1" type="ORF">DPEC_G00212090</name>
</gene>